<organism evidence="2 3">
    <name type="scientific">Thermospira aquatica</name>
    <dbReference type="NCBI Taxonomy" id="2828656"/>
    <lineage>
        <taxon>Bacteria</taxon>
        <taxon>Pseudomonadati</taxon>
        <taxon>Spirochaetota</taxon>
        <taxon>Spirochaetia</taxon>
        <taxon>Brevinematales</taxon>
        <taxon>Thermospiraceae</taxon>
        <taxon>Thermospira</taxon>
    </lineage>
</organism>
<evidence type="ECO:0000313" key="3">
    <source>
        <dbReference type="Proteomes" id="UP001056539"/>
    </source>
</evidence>
<dbReference type="InterPro" id="IPR048015">
    <property type="entry name" value="NTP-PPase_MazG-like_N"/>
</dbReference>
<dbReference type="KEGG" id="taqu:KDW03_01560"/>
<dbReference type="GO" id="GO:0006950">
    <property type="term" value="P:response to stress"/>
    <property type="evidence" value="ECO:0007669"/>
    <property type="project" value="UniProtKB-ARBA"/>
</dbReference>
<proteinExistence type="predicted"/>
<dbReference type="InterPro" id="IPR004518">
    <property type="entry name" value="MazG-like_dom"/>
</dbReference>
<dbReference type="GO" id="GO:0046047">
    <property type="term" value="P:TTP catabolic process"/>
    <property type="evidence" value="ECO:0007669"/>
    <property type="project" value="TreeGrafter"/>
</dbReference>
<dbReference type="InterPro" id="IPR011551">
    <property type="entry name" value="NTP_PyrPHydrolase_MazG"/>
</dbReference>
<dbReference type="SUPFAM" id="SSF101386">
    <property type="entry name" value="all-alpha NTP pyrophosphatases"/>
    <property type="match status" value="1"/>
</dbReference>
<dbReference type="GO" id="GO:0046052">
    <property type="term" value="P:UTP catabolic process"/>
    <property type="evidence" value="ECO:0007669"/>
    <property type="project" value="TreeGrafter"/>
</dbReference>
<dbReference type="GO" id="GO:0046061">
    <property type="term" value="P:dATP catabolic process"/>
    <property type="evidence" value="ECO:0007669"/>
    <property type="project" value="TreeGrafter"/>
</dbReference>
<gene>
    <name evidence="2" type="ORF">KDW03_01560</name>
</gene>
<dbReference type="PANTHER" id="PTHR30522">
    <property type="entry name" value="NUCLEOSIDE TRIPHOSPHATE PYROPHOSPHOHYDROLASE"/>
    <property type="match status" value="1"/>
</dbReference>
<dbReference type="Gene3D" id="1.10.287.1080">
    <property type="entry name" value="MazG-like"/>
    <property type="match status" value="1"/>
</dbReference>
<dbReference type="CDD" id="cd11528">
    <property type="entry name" value="NTP-PPase_MazG_Nterm"/>
    <property type="match status" value="1"/>
</dbReference>
<reference evidence="2" key="2">
    <citation type="submission" date="2022-06" db="EMBL/GenBank/DDBJ databases">
        <title>Thermospira aquatica gen. nov., sp. nov.</title>
        <authorList>
            <person name="Ben Ali Gam Z."/>
            <person name="Labat M."/>
        </authorList>
    </citation>
    <scope>NUCLEOTIDE SEQUENCE</scope>
    <source>
        <strain evidence="2">F1F22</strain>
    </source>
</reference>
<dbReference type="EMBL" id="CP073355">
    <property type="protein sequence ID" value="URA10516.1"/>
    <property type="molecule type" value="Genomic_DNA"/>
</dbReference>
<dbReference type="RefSeq" id="WP_271435644.1">
    <property type="nucleotide sequence ID" value="NZ_CP073355.1"/>
</dbReference>
<dbReference type="FunFam" id="1.10.287.1080:FF:000001">
    <property type="entry name" value="Nucleoside triphosphate pyrophosphohydrolase"/>
    <property type="match status" value="1"/>
</dbReference>
<dbReference type="PANTHER" id="PTHR30522:SF0">
    <property type="entry name" value="NUCLEOSIDE TRIPHOSPHATE PYROPHOSPHOHYDROLASE"/>
    <property type="match status" value="1"/>
</dbReference>
<feature type="domain" description="NTP pyrophosphohydrolase MazG-like" evidence="1">
    <location>
        <begin position="26"/>
        <end position="99"/>
    </location>
</feature>
<dbReference type="Pfam" id="PF03819">
    <property type="entry name" value="MazG"/>
    <property type="match status" value="1"/>
</dbReference>
<sequence>MEAFQKLLRIIETLRSPEGCPWDREQTIPSMRTAIIEEAYELVEAIDTQDKENLKEEMGDLFFVVCFVAYLAQQENLFTIEEMIESVTSKLIRRHPHVFHEKNTITVENVLQNWEAIKSREKSTPHHPLKSIPKNLPELQRLYKILNKMKRLKVSWKLESLQTISHEISRAAHHDPKNFLKGFLLYAFEQGLDVPAIIRELSHELITHFDKQTS</sequence>
<name>A0AAX3BGF5_9SPIR</name>
<protein>
    <submittedName>
        <fullName evidence="2">MazG family protein</fullName>
    </submittedName>
</protein>
<evidence type="ECO:0000259" key="1">
    <source>
        <dbReference type="Pfam" id="PF03819"/>
    </source>
</evidence>
<dbReference type="GO" id="GO:0046081">
    <property type="term" value="P:dUTP catabolic process"/>
    <property type="evidence" value="ECO:0007669"/>
    <property type="project" value="TreeGrafter"/>
</dbReference>
<dbReference type="GO" id="GO:0006203">
    <property type="term" value="P:dGTP catabolic process"/>
    <property type="evidence" value="ECO:0007669"/>
    <property type="project" value="TreeGrafter"/>
</dbReference>
<dbReference type="Proteomes" id="UP001056539">
    <property type="component" value="Chromosome"/>
</dbReference>
<dbReference type="NCBIfam" id="TIGR00444">
    <property type="entry name" value="mazG"/>
    <property type="match status" value="1"/>
</dbReference>
<evidence type="ECO:0000313" key="2">
    <source>
        <dbReference type="EMBL" id="URA10516.1"/>
    </source>
</evidence>
<accession>A0AAX3BGF5</accession>
<reference evidence="2" key="1">
    <citation type="submission" date="2021-04" db="EMBL/GenBank/DDBJ databases">
        <authorList>
            <person name="Postec A."/>
        </authorList>
    </citation>
    <scope>NUCLEOTIDE SEQUENCE</scope>
    <source>
        <strain evidence="2">F1F22</strain>
    </source>
</reference>
<dbReference type="GO" id="GO:0047429">
    <property type="term" value="F:nucleoside triphosphate diphosphatase activity"/>
    <property type="evidence" value="ECO:0007669"/>
    <property type="project" value="TreeGrafter"/>
</dbReference>
<keyword evidence="3" id="KW-1185">Reference proteome</keyword>
<dbReference type="AlphaFoldDB" id="A0AAX3BGF5"/>
<dbReference type="GO" id="GO:0046076">
    <property type="term" value="P:dTTP catabolic process"/>
    <property type="evidence" value="ECO:0007669"/>
    <property type="project" value="TreeGrafter"/>
</dbReference>